<proteinExistence type="predicted"/>
<keyword evidence="2" id="KW-1185">Reference proteome</keyword>
<dbReference type="SMART" id="SM00696">
    <property type="entry name" value="DM9"/>
    <property type="match status" value="1"/>
</dbReference>
<gene>
    <name evidence="1" type="ORF">WA026_017013</name>
</gene>
<comment type="caution">
    <text evidence="1">The sequence shown here is derived from an EMBL/GenBank/DDBJ whole genome shotgun (WGS) entry which is preliminary data.</text>
</comment>
<evidence type="ECO:0000313" key="1">
    <source>
        <dbReference type="EMBL" id="KAK9872214.1"/>
    </source>
</evidence>
<reference evidence="1 2" key="1">
    <citation type="submission" date="2023-03" db="EMBL/GenBank/DDBJ databases">
        <title>Genome insight into feeding habits of ladybird beetles.</title>
        <authorList>
            <person name="Li H.-S."/>
            <person name="Huang Y.-H."/>
            <person name="Pang H."/>
        </authorList>
    </citation>
    <scope>NUCLEOTIDE SEQUENCE [LARGE SCALE GENOMIC DNA]</scope>
    <source>
        <strain evidence="1">SYSU_2023b</strain>
        <tissue evidence="1">Whole body</tissue>
    </source>
</reference>
<dbReference type="EMBL" id="JARQZJ010000010">
    <property type="protein sequence ID" value="KAK9872214.1"/>
    <property type="molecule type" value="Genomic_DNA"/>
</dbReference>
<sequence length="244" mass="28263">MHGYTWKSCEDFDIPANSVRCGSDDDGSVIYCGKAWCDGREVPAKIVPNKRECRVQCGRDEKIVSHCSKVLICKRPDTDCCIPRHRHHSHHRHPDRDCCIPSRDCGGEETTITKKECSNKNECKTFIKTVKVNSSSCTTTIKKEKKRPKCWTETRTRIVPKVCYEEKVRYEPKVHVEKTVKYVPQTYTTTVCEDQCEPCRPRCRDSCERECPWEPDCFEKRVGCDEDEVIVRPGRCPRLPKINC</sequence>
<organism evidence="1 2">
    <name type="scientific">Henosepilachna vigintioctopunctata</name>
    <dbReference type="NCBI Taxonomy" id="420089"/>
    <lineage>
        <taxon>Eukaryota</taxon>
        <taxon>Metazoa</taxon>
        <taxon>Ecdysozoa</taxon>
        <taxon>Arthropoda</taxon>
        <taxon>Hexapoda</taxon>
        <taxon>Insecta</taxon>
        <taxon>Pterygota</taxon>
        <taxon>Neoptera</taxon>
        <taxon>Endopterygota</taxon>
        <taxon>Coleoptera</taxon>
        <taxon>Polyphaga</taxon>
        <taxon>Cucujiformia</taxon>
        <taxon>Coccinelloidea</taxon>
        <taxon>Coccinellidae</taxon>
        <taxon>Epilachninae</taxon>
        <taxon>Epilachnini</taxon>
        <taxon>Henosepilachna</taxon>
    </lineage>
</organism>
<dbReference type="Pfam" id="PF11901">
    <property type="entry name" value="DM9"/>
    <property type="match status" value="1"/>
</dbReference>
<name>A0AAW1TV31_9CUCU</name>
<evidence type="ECO:0000313" key="2">
    <source>
        <dbReference type="Proteomes" id="UP001431783"/>
    </source>
</evidence>
<protein>
    <submittedName>
        <fullName evidence="1">Uncharacterized protein</fullName>
    </submittedName>
</protein>
<dbReference type="Proteomes" id="UP001431783">
    <property type="component" value="Unassembled WGS sequence"/>
</dbReference>
<dbReference type="AlphaFoldDB" id="A0AAW1TV31"/>
<accession>A0AAW1TV31</accession>
<dbReference type="InterPro" id="IPR006616">
    <property type="entry name" value="DM9_repeat"/>
</dbReference>